<keyword evidence="1" id="KW-0812">Transmembrane</keyword>
<feature type="transmembrane region" description="Helical" evidence="1">
    <location>
        <begin position="534"/>
        <end position="554"/>
    </location>
</feature>
<feature type="transmembrane region" description="Helical" evidence="1">
    <location>
        <begin position="99"/>
        <end position="120"/>
    </location>
</feature>
<feature type="transmembrane region" description="Helical" evidence="1">
    <location>
        <begin position="386"/>
        <end position="403"/>
    </location>
</feature>
<feature type="transmembrane region" description="Helical" evidence="1">
    <location>
        <begin position="834"/>
        <end position="853"/>
    </location>
</feature>
<keyword evidence="1" id="KW-1133">Transmembrane helix</keyword>
<feature type="transmembrane region" description="Helical" evidence="1">
    <location>
        <begin position="859"/>
        <end position="877"/>
    </location>
</feature>
<name>A0A371NTZ4_9MICO</name>
<feature type="transmembrane region" description="Helical" evidence="1">
    <location>
        <begin position="480"/>
        <end position="501"/>
    </location>
</feature>
<reference evidence="2 3" key="1">
    <citation type="submission" date="2018-08" db="EMBL/GenBank/DDBJ databases">
        <title>Isolation, diversity and antifungal activity of Actinobacteria from cow dung.</title>
        <authorList>
            <person name="Ling L."/>
        </authorList>
    </citation>
    <scope>NUCLEOTIDE SEQUENCE [LARGE SCALE GENOMIC DNA]</scope>
    <source>
        <strain evidence="2 3">NEAU-LLE</strain>
    </source>
</reference>
<feature type="transmembrane region" description="Helical" evidence="1">
    <location>
        <begin position="361"/>
        <end position="380"/>
    </location>
</feature>
<dbReference type="EMBL" id="QUAB01000039">
    <property type="protein sequence ID" value="REJ05797.1"/>
    <property type="molecule type" value="Genomic_DNA"/>
</dbReference>
<comment type="caution">
    <text evidence="2">The sequence shown here is derived from an EMBL/GenBank/DDBJ whole genome shotgun (WGS) entry which is preliminary data.</text>
</comment>
<feature type="transmembrane region" description="Helical" evidence="1">
    <location>
        <begin position="717"/>
        <end position="737"/>
    </location>
</feature>
<gene>
    <name evidence="2" type="ORF">DY023_07535</name>
</gene>
<feature type="transmembrane region" description="Helical" evidence="1">
    <location>
        <begin position="21"/>
        <end position="41"/>
    </location>
</feature>
<dbReference type="AlphaFoldDB" id="A0A371NTZ4"/>
<feature type="transmembrane region" description="Helical" evidence="1">
    <location>
        <begin position="71"/>
        <end position="93"/>
    </location>
</feature>
<evidence type="ECO:0000313" key="2">
    <source>
        <dbReference type="EMBL" id="REJ05797.1"/>
    </source>
</evidence>
<evidence type="ECO:0000256" key="1">
    <source>
        <dbReference type="SAM" id="Phobius"/>
    </source>
</evidence>
<feature type="transmembrane region" description="Helical" evidence="1">
    <location>
        <begin position="560"/>
        <end position="577"/>
    </location>
</feature>
<feature type="transmembrane region" description="Helical" evidence="1">
    <location>
        <begin position="610"/>
        <end position="632"/>
    </location>
</feature>
<feature type="transmembrane region" description="Helical" evidence="1">
    <location>
        <begin position="415"/>
        <end position="438"/>
    </location>
</feature>
<feature type="transmembrane region" description="Helical" evidence="1">
    <location>
        <begin position="176"/>
        <end position="195"/>
    </location>
</feature>
<feature type="transmembrane region" description="Helical" evidence="1">
    <location>
        <begin position="47"/>
        <end position="64"/>
    </location>
</feature>
<feature type="transmembrane region" description="Helical" evidence="1">
    <location>
        <begin position="127"/>
        <end position="156"/>
    </location>
</feature>
<feature type="transmembrane region" description="Helical" evidence="1">
    <location>
        <begin position="336"/>
        <end position="354"/>
    </location>
</feature>
<feature type="transmembrane region" description="Helical" evidence="1">
    <location>
        <begin position="910"/>
        <end position="929"/>
    </location>
</feature>
<sequence>APAGPVAPAAPRPRRPLAAEAAVLTAVQLVATVLSIGRIGFAGRGEFLVALVLAVLAVQAVLAARYVIPRIWAFLGGVLGAVAGVFAAVGLMPEGALDWRVAVIAAGATAILVGTAVVPLPSRTPRALLAAGAAVTVALTSAPSVLGGLIIGSSLLRDVAGISQTRPLSETTLPTIVALGVVALGLVGFGLLAASRRGIDRLAVAAHAIAVLYGSGAVLALGCSGLLVLPASIGVVLLVTAATGVILLRTVRGAKVVRLLLTIAVHVALIVAVLLSWQDRSLVPFAGAATLIALAVAARTLPAEVRFLHVGAGYGYALAIVATTLSLAGVTGIAQFSLTASAGLLGAIVATFLPGIGARNWYAVLVVAAVPFVIGVIQVLIERSGWTALSTGLMFILSLVLLTTRRPGLTAPVRIVAAGLLVPTLAVVVVCLCAQLLAQSGSPVALPIIAVLVAIALASGVLISDLLVARGRDESTAAGARMAIEASALLTGVITVGLALVREAAGLGTACLVLIVLGVGAALAAVLAGRRYGWWVSAASFTGALWSAWALAGVALPEAYLLPPALGAAVVAVVLTMRGRPAVGLFAAGATIATVPLDVLLAVGPGSDDVPWRAFGLLAAGWTLIGVTVLVARASSPRLRRLRVLRAPALGVAGAAAAAGTIQAVRWGVGRDAAPLAPSAIGVLLTCAGLSALAALAVLIVALRLRADAARSLPSLARRWVGAPAVLAFTLGVWPAIERDWAVIWTMWALMLAVLILMLCAASARGAMLPPVWFLFGVAFVTAVVAWSPRDLRVEWFSLPLGAFLLAAGALGLRGDATADARLTDWPRGWRGSWPLLAPGLIVMMSASIVSTFTDPLTWRAILVMVLALVAILVGASRRLSAPFILGLIVLPVENVFVFSVQLGRGIESMPWWITLATIGTVLLIIAVAGERREGAGGGVVARMRDLR</sequence>
<feature type="transmembrane region" description="Helical" evidence="1">
    <location>
        <begin position="227"/>
        <end position="247"/>
    </location>
</feature>
<proteinExistence type="predicted"/>
<feature type="transmembrane region" description="Helical" evidence="1">
    <location>
        <begin position="681"/>
        <end position="705"/>
    </location>
</feature>
<dbReference type="Proteomes" id="UP000262172">
    <property type="component" value="Unassembled WGS sequence"/>
</dbReference>
<dbReference type="InterPro" id="IPR058062">
    <property type="entry name" value="SCO7613_C"/>
</dbReference>
<accession>A0A371NTZ4</accession>
<feature type="transmembrane region" description="Helical" evidence="1">
    <location>
        <begin position="444"/>
        <end position="468"/>
    </location>
</feature>
<feature type="transmembrane region" description="Helical" evidence="1">
    <location>
        <begin position="794"/>
        <end position="813"/>
    </location>
</feature>
<dbReference type="RefSeq" id="WP_181905766.1">
    <property type="nucleotide sequence ID" value="NZ_QUAB01000039.1"/>
</dbReference>
<feature type="non-terminal residue" evidence="2">
    <location>
        <position position="1"/>
    </location>
</feature>
<feature type="transmembrane region" description="Helical" evidence="1">
    <location>
        <begin position="507"/>
        <end position="527"/>
    </location>
</feature>
<feature type="transmembrane region" description="Helical" evidence="1">
    <location>
        <begin position="202"/>
        <end position="221"/>
    </location>
</feature>
<organism evidence="2 3">
    <name type="scientific">Microbacterium bovistercoris</name>
    <dbReference type="NCBI Taxonomy" id="2293570"/>
    <lineage>
        <taxon>Bacteria</taxon>
        <taxon>Bacillati</taxon>
        <taxon>Actinomycetota</taxon>
        <taxon>Actinomycetes</taxon>
        <taxon>Micrococcales</taxon>
        <taxon>Microbacteriaceae</taxon>
        <taxon>Microbacterium</taxon>
    </lineage>
</organism>
<feature type="transmembrane region" description="Helical" evidence="1">
    <location>
        <begin position="743"/>
        <end position="764"/>
    </location>
</feature>
<keyword evidence="1" id="KW-0472">Membrane</keyword>
<feature type="transmembrane region" description="Helical" evidence="1">
    <location>
        <begin position="283"/>
        <end position="301"/>
    </location>
</feature>
<feature type="transmembrane region" description="Helical" evidence="1">
    <location>
        <begin position="584"/>
        <end position="604"/>
    </location>
</feature>
<keyword evidence="3" id="KW-1185">Reference proteome</keyword>
<feature type="transmembrane region" description="Helical" evidence="1">
    <location>
        <begin position="771"/>
        <end position="788"/>
    </location>
</feature>
<evidence type="ECO:0000313" key="3">
    <source>
        <dbReference type="Proteomes" id="UP000262172"/>
    </source>
</evidence>
<protein>
    <submittedName>
        <fullName evidence="2">Uncharacterized protein</fullName>
    </submittedName>
</protein>
<dbReference type="NCBIfam" id="NF047321">
    <property type="entry name" value="SCO7613_CTERM"/>
    <property type="match status" value="1"/>
</dbReference>
<feature type="transmembrane region" description="Helical" evidence="1">
    <location>
        <begin position="884"/>
        <end position="904"/>
    </location>
</feature>
<feature type="transmembrane region" description="Helical" evidence="1">
    <location>
        <begin position="259"/>
        <end position="277"/>
    </location>
</feature>
<feature type="transmembrane region" description="Helical" evidence="1">
    <location>
        <begin position="313"/>
        <end position="330"/>
    </location>
</feature>
<feature type="transmembrane region" description="Helical" evidence="1">
    <location>
        <begin position="644"/>
        <end position="669"/>
    </location>
</feature>